<dbReference type="Gene3D" id="3.90.25.10">
    <property type="entry name" value="UDP-galactose 4-epimerase, domain 1"/>
    <property type="match status" value="1"/>
</dbReference>
<evidence type="ECO:0000313" key="2">
    <source>
        <dbReference type="EMBL" id="MFC4126930.1"/>
    </source>
</evidence>
<dbReference type="InterPro" id="IPR016040">
    <property type="entry name" value="NAD(P)-bd_dom"/>
</dbReference>
<name>A0ABV8L818_9NOCA</name>
<evidence type="ECO:0000259" key="1">
    <source>
        <dbReference type="Pfam" id="PF13460"/>
    </source>
</evidence>
<comment type="caution">
    <text evidence="2">The sequence shown here is derived from an EMBL/GenBank/DDBJ whole genome shotgun (WGS) entry which is preliminary data.</text>
</comment>
<dbReference type="InterPro" id="IPR036291">
    <property type="entry name" value="NAD(P)-bd_dom_sf"/>
</dbReference>
<protein>
    <submittedName>
        <fullName evidence="2">SDR family oxidoreductase</fullName>
    </submittedName>
</protein>
<feature type="domain" description="NAD(P)-binding" evidence="1">
    <location>
        <begin position="6"/>
        <end position="180"/>
    </location>
</feature>
<accession>A0ABV8L818</accession>
<dbReference type="SUPFAM" id="SSF51735">
    <property type="entry name" value="NAD(P)-binding Rossmann-fold domains"/>
    <property type="match status" value="1"/>
</dbReference>
<gene>
    <name evidence="2" type="ORF">ACFOW8_18495</name>
</gene>
<proteinExistence type="predicted"/>
<keyword evidence="3" id="KW-1185">Reference proteome</keyword>
<dbReference type="PANTHER" id="PTHR43162:SF1">
    <property type="entry name" value="PRESTALK A DIFFERENTIATION PROTEIN A"/>
    <property type="match status" value="1"/>
</dbReference>
<organism evidence="2 3">
    <name type="scientific">Nocardia rhizosphaerae</name>
    <dbReference type="NCBI Taxonomy" id="1691571"/>
    <lineage>
        <taxon>Bacteria</taxon>
        <taxon>Bacillati</taxon>
        <taxon>Actinomycetota</taxon>
        <taxon>Actinomycetes</taxon>
        <taxon>Mycobacteriales</taxon>
        <taxon>Nocardiaceae</taxon>
        <taxon>Nocardia</taxon>
    </lineage>
</organism>
<dbReference type="Gene3D" id="3.40.50.720">
    <property type="entry name" value="NAD(P)-binding Rossmann-like Domain"/>
    <property type="match status" value="1"/>
</dbReference>
<sequence>MIVVTGATGNIGRQLVGLLAAAGEQVRAVSRGASPVELPAGVEHVVADLGDLDSLSPALRDADALFLLITGEQLMTGPEPAQLLKTVAAAGVRRVVFVSSQGAVTRPDSAGYARTIAFEQALRESGLAWTSLRPGAFFSNTFAWIEPVRTQRTVAAPFGDVGLPAVDPGDIAAVAAEALRADGHDGRAYILTGPALVTPREQAAAIAAAVDEPIAFVELDREQAKANMLHFMPEAVAEHTLTILGTPTAEEQQVSDDIERVLGRPATPYAQWALRNRAIYA</sequence>
<dbReference type="InterPro" id="IPR051604">
    <property type="entry name" value="Ergot_Alk_Oxidoreductase"/>
</dbReference>
<dbReference type="Pfam" id="PF13460">
    <property type="entry name" value="NAD_binding_10"/>
    <property type="match status" value="1"/>
</dbReference>
<reference evidence="3" key="1">
    <citation type="journal article" date="2019" name="Int. J. Syst. Evol. Microbiol.">
        <title>The Global Catalogue of Microorganisms (GCM) 10K type strain sequencing project: providing services to taxonomists for standard genome sequencing and annotation.</title>
        <authorList>
            <consortium name="The Broad Institute Genomics Platform"/>
            <consortium name="The Broad Institute Genome Sequencing Center for Infectious Disease"/>
            <person name="Wu L."/>
            <person name="Ma J."/>
        </authorList>
    </citation>
    <scope>NUCLEOTIDE SEQUENCE [LARGE SCALE GENOMIC DNA]</scope>
    <source>
        <strain evidence="3">CGMCC 4.7204</strain>
    </source>
</reference>
<dbReference type="Proteomes" id="UP001595767">
    <property type="component" value="Unassembled WGS sequence"/>
</dbReference>
<dbReference type="RefSeq" id="WP_378551916.1">
    <property type="nucleotide sequence ID" value="NZ_JBHSBA010000007.1"/>
</dbReference>
<dbReference type="PANTHER" id="PTHR43162">
    <property type="match status" value="1"/>
</dbReference>
<dbReference type="EMBL" id="JBHSBA010000007">
    <property type="protein sequence ID" value="MFC4126930.1"/>
    <property type="molecule type" value="Genomic_DNA"/>
</dbReference>
<evidence type="ECO:0000313" key="3">
    <source>
        <dbReference type="Proteomes" id="UP001595767"/>
    </source>
</evidence>